<feature type="region of interest" description="Disordered" evidence="5">
    <location>
        <begin position="626"/>
        <end position="646"/>
    </location>
</feature>
<organism evidence="7 8">
    <name type="scientific">Metarhizium robertsii</name>
    <dbReference type="NCBI Taxonomy" id="568076"/>
    <lineage>
        <taxon>Eukaryota</taxon>
        <taxon>Fungi</taxon>
        <taxon>Dikarya</taxon>
        <taxon>Ascomycota</taxon>
        <taxon>Pezizomycotina</taxon>
        <taxon>Sordariomycetes</taxon>
        <taxon>Hypocreomycetidae</taxon>
        <taxon>Hypocreales</taxon>
        <taxon>Clavicipitaceae</taxon>
        <taxon>Metarhizium</taxon>
    </lineage>
</organism>
<dbReference type="eggNOG" id="KOG4673">
    <property type="taxonomic scope" value="Eukaryota"/>
</dbReference>
<feature type="compositionally biased region" description="Low complexity" evidence="5">
    <location>
        <begin position="38"/>
        <end position="53"/>
    </location>
</feature>
<evidence type="ECO:0000256" key="3">
    <source>
        <dbReference type="ARBA" id="ARBA00023054"/>
    </source>
</evidence>
<dbReference type="Pfam" id="PF12329">
    <property type="entry name" value="TMF_DNA_bd"/>
    <property type="match status" value="1"/>
</dbReference>
<evidence type="ECO:0000313" key="8">
    <source>
        <dbReference type="Proteomes" id="UP000030151"/>
    </source>
</evidence>
<feature type="region of interest" description="Disordered" evidence="5">
    <location>
        <begin position="662"/>
        <end position="690"/>
    </location>
</feature>
<feature type="compositionally biased region" description="Basic and acidic residues" evidence="5">
    <location>
        <begin position="328"/>
        <end position="342"/>
    </location>
</feature>
<dbReference type="AlphaFoldDB" id="A0A014PSC0"/>
<comment type="caution">
    <text evidence="7">The sequence shown here is derived from an EMBL/GenBank/DDBJ whole genome shotgun (WGS) entry which is preliminary data.</text>
</comment>
<feature type="compositionally biased region" description="Low complexity" evidence="5">
    <location>
        <begin position="633"/>
        <end position="646"/>
    </location>
</feature>
<feature type="compositionally biased region" description="Polar residues" evidence="5">
    <location>
        <begin position="213"/>
        <end position="226"/>
    </location>
</feature>
<feature type="compositionally biased region" description="Basic and acidic residues" evidence="5">
    <location>
        <begin position="228"/>
        <end position="238"/>
    </location>
</feature>
<dbReference type="EMBL" id="JELW01000009">
    <property type="protein sequence ID" value="EXV01186.1"/>
    <property type="molecule type" value="Genomic_DNA"/>
</dbReference>
<comment type="subcellular location">
    <subcellularLocation>
        <location evidence="1">Golgi apparatus</location>
    </subcellularLocation>
</comment>
<dbReference type="GO" id="GO:0005794">
    <property type="term" value="C:Golgi apparatus"/>
    <property type="evidence" value="ECO:0007669"/>
    <property type="project" value="UniProtKB-SubCell"/>
</dbReference>
<dbReference type="Proteomes" id="UP000030151">
    <property type="component" value="Unassembled WGS sequence"/>
</dbReference>
<dbReference type="PANTHER" id="PTHR46515:SF1">
    <property type="entry name" value="TATA ELEMENT MODULATORY FACTOR"/>
    <property type="match status" value="1"/>
</dbReference>
<evidence type="ECO:0000313" key="7">
    <source>
        <dbReference type="EMBL" id="EXV01186.1"/>
    </source>
</evidence>
<evidence type="ECO:0000256" key="1">
    <source>
        <dbReference type="ARBA" id="ARBA00004555"/>
    </source>
</evidence>
<name>A0A014PSC0_9HYPO</name>
<feature type="compositionally biased region" description="Basic and acidic residues" evidence="5">
    <location>
        <begin position="127"/>
        <end position="143"/>
    </location>
</feature>
<dbReference type="Pfam" id="PF12325">
    <property type="entry name" value="TMF_TATA_bd"/>
    <property type="match status" value="1"/>
</dbReference>
<reference evidence="7 8" key="1">
    <citation type="submission" date="2014-02" db="EMBL/GenBank/DDBJ databases">
        <title>The genome sequence of the entomopathogenic fungus Metarhizium robertsii ARSEF 2575.</title>
        <authorList>
            <person name="Giuliano Garisto Donzelli B."/>
            <person name="Roe B.A."/>
            <person name="Macmil S.L."/>
            <person name="Krasnoff S.B."/>
            <person name="Gibson D.M."/>
        </authorList>
    </citation>
    <scope>NUCLEOTIDE SEQUENCE [LARGE SCALE GENOMIC DNA]</scope>
    <source>
        <strain evidence="7 8">ARSEF 2575</strain>
    </source>
</reference>
<dbReference type="HOGENOM" id="CLU_013114_0_0_1"/>
<feature type="region of interest" description="Disordered" evidence="5">
    <location>
        <begin position="527"/>
        <end position="549"/>
    </location>
</feature>
<feature type="compositionally biased region" description="Polar residues" evidence="5">
    <location>
        <begin position="54"/>
        <end position="67"/>
    </location>
</feature>
<feature type="compositionally biased region" description="Basic and acidic residues" evidence="5">
    <location>
        <begin position="350"/>
        <end position="360"/>
    </location>
</feature>
<feature type="coiled-coil region" evidence="4">
    <location>
        <begin position="762"/>
        <end position="810"/>
    </location>
</feature>
<dbReference type="GO" id="GO:0005783">
    <property type="term" value="C:endoplasmic reticulum"/>
    <property type="evidence" value="ECO:0007669"/>
    <property type="project" value="TreeGrafter"/>
</dbReference>
<feature type="region of interest" description="Disordered" evidence="5">
    <location>
        <begin position="328"/>
        <end position="424"/>
    </location>
</feature>
<feature type="domain" description="TATA element modulatory factor 1 TATA binding" evidence="6">
    <location>
        <begin position="749"/>
        <end position="862"/>
    </location>
</feature>
<dbReference type="InterPro" id="IPR022092">
    <property type="entry name" value="TMF_DNA-bd"/>
</dbReference>
<feature type="compositionally biased region" description="Pro residues" evidence="5">
    <location>
        <begin position="707"/>
        <end position="724"/>
    </location>
</feature>
<accession>A0A014PSC0</accession>
<proteinExistence type="predicted"/>
<feature type="compositionally biased region" description="Basic and acidic residues" evidence="5">
    <location>
        <begin position="367"/>
        <end position="420"/>
    </location>
</feature>
<feature type="region of interest" description="Disordered" evidence="5">
    <location>
        <begin position="29"/>
        <end position="238"/>
    </location>
</feature>
<dbReference type="InterPro" id="IPR022091">
    <property type="entry name" value="TMF_TATA-bd"/>
</dbReference>
<evidence type="ECO:0000256" key="2">
    <source>
        <dbReference type="ARBA" id="ARBA00023034"/>
    </source>
</evidence>
<dbReference type="InterPro" id="IPR052602">
    <property type="entry name" value="Growth_transcription_reg"/>
</dbReference>
<sequence>MAVSGKQSRWGSFLSQAVAGVESRLDNILADPEEARAQDASATSAASPAGSASVEPTTTIQQQSSKQLALPAKPSPGNSRSSSTNRTNDRLQARLAQAMSGKGTPSRPASRGAASPRSSVDQVSRTSMERPSTDVRIEAKAEDGAAFLESTAEAPPSVAESSGCASETAGPASTEPPVRDVDQNEALDNGESRPNEDLSQLSGQLEPAEDSTPIPTASASSDSAELTRQLEESKARHQEEIQEYIERIDSIQSKLQYLSKSAADAAKTSALSAPAGSNERKLAEKDEKIALLMEEGQKLSTNEHKLRTTTKKLRAQIGETDKKVEELKKTRDKALSDAETLRARLNGSEETERRREEAKRATAALQKEVDALKKDNAKKDEAYRRLEQEWKHKTEQAESTQREAMNKTLATERQKQKILEDTNSNIRAEKDAAVEKARQEEIEWREKLDRAVERGRKTEDELKLELQSMEGKLEAMRTAAEEASSGSGGEAQVKIFRQIETLQSQYASARENWQGIEASLLAKAANLERERDEAQRRESEMRKKARDAAVRSRHLEEELQDVQPSLSSVRLELKACRNELTTLQVLYKDSQAALEENRMELEKATQNIIEREDFVEAERRQWVDEVAGATSKSQQSQPDSPLLSAQRAYSSDMMGLGILGKSRRSQAPGSIPDSIAEIKSPIRRLSGQPPLRIRESSYAGSALLPTPFSPFEPSSEPPQLPSPPTAERENGVCDTIPSSPRQVAQDMVSVSTVAAGPSVQLVERMSAAIRRLEAEKVTAKEEMARVCSQRDEARADMVSLMKELEETKAVAAKVSQLEDEVSHIDSRYQTTLEMLGEKSELVEELRADVEDVKAMYRELVERTVK</sequence>
<dbReference type="PANTHER" id="PTHR46515">
    <property type="entry name" value="TATA ELEMENT MODULATORY FACTOR TMF1"/>
    <property type="match status" value="1"/>
</dbReference>
<evidence type="ECO:0000259" key="6">
    <source>
        <dbReference type="Pfam" id="PF12325"/>
    </source>
</evidence>
<evidence type="ECO:0000256" key="4">
    <source>
        <dbReference type="SAM" id="Coils"/>
    </source>
</evidence>
<keyword evidence="2" id="KW-0333">Golgi apparatus</keyword>
<feature type="compositionally biased region" description="Low complexity" evidence="5">
    <location>
        <begin position="105"/>
        <end position="119"/>
    </location>
</feature>
<gene>
    <name evidence="7" type="ORF">X797_005759</name>
</gene>
<dbReference type="OrthoDB" id="74178at2759"/>
<protein>
    <submittedName>
        <fullName evidence="7">TATA element modulatory factor 1</fullName>
    </submittedName>
</protein>
<evidence type="ECO:0000256" key="5">
    <source>
        <dbReference type="SAM" id="MobiDB-lite"/>
    </source>
</evidence>
<feature type="region of interest" description="Disordered" evidence="5">
    <location>
        <begin position="703"/>
        <end position="732"/>
    </location>
</feature>
<keyword evidence="3 4" id="KW-0175">Coiled coil</keyword>